<keyword evidence="1" id="KW-0812">Transmembrane</keyword>
<evidence type="ECO:0000313" key="3">
    <source>
        <dbReference type="Proteomes" id="UP000267251"/>
    </source>
</evidence>
<dbReference type="Proteomes" id="UP000267251">
    <property type="component" value="Unassembled WGS sequence"/>
</dbReference>
<dbReference type="EMBL" id="KZ988908">
    <property type="protein sequence ID" value="RKP11440.1"/>
    <property type="molecule type" value="Genomic_DNA"/>
</dbReference>
<feature type="transmembrane region" description="Helical" evidence="1">
    <location>
        <begin position="165"/>
        <end position="186"/>
    </location>
</feature>
<proteinExistence type="predicted"/>
<dbReference type="Gene3D" id="1.10.287.70">
    <property type="match status" value="1"/>
</dbReference>
<name>A0A4P9Y0X7_9FUNG</name>
<keyword evidence="1" id="KW-0472">Membrane</keyword>
<dbReference type="AlphaFoldDB" id="A0A4P9Y0X7"/>
<evidence type="ECO:0000313" key="2">
    <source>
        <dbReference type="EMBL" id="RKP11440.1"/>
    </source>
</evidence>
<feature type="transmembrane region" description="Helical" evidence="1">
    <location>
        <begin position="12"/>
        <end position="34"/>
    </location>
</feature>
<organism evidence="2 3">
    <name type="scientific">Piptocephalis cylindrospora</name>
    <dbReference type="NCBI Taxonomy" id="1907219"/>
    <lineage>
        <taxon>Eukaryota</taxon>
        <taxon>Fungi</taxon>
        <taxon>Fungi incertae sedis</taxon>
        <taxon>Zoopagomycota</taxon>
        <taxon>Zoopagomycotina</taxon>
        <taxon>Zoopagomycetes</taxon>
        <taxon>Zoopagales</taxon>
        <taxon>Piptocephalidaceae</taxon>
        <taxon>Piptocephalis</taxon>
    </lineage>
</organism>
<sequence length="229" mass="26142">MGLIPEPEKLRRYPVAAAGFLFVSFLYNLTSTIGSWYVTPETFRGSNGDKPASVLVLCIISTVCSAIACITVLFRFYEIHVLVTTMITLVTSALQSIVMFAAMLLYATRYHFHTHPVYDYSGEFWMTILVVVAPWIAFVFMVLDWKTTEDFRYKGSGSTRFQRKFLLIAALNIIWISVGSLIYMWMEKWSFLVSLYYCLSKVKNAGFDGDSHFPTFPSTCRLGTQQRSK</sequence>
<accession>A0A4P9Y0X7</accession>
<evidence type="ECO:0000256" key="1">
    <source>
        <dbReference type="SAM" id="Phobius"/>
    </source>
</evidence>
<feature type="transmembrane region" description="Helical" evidence="1">
    <location>
        <begin position="81"/>
        <end position="104"/>
    </location>
</feature>
<feature type="transmembrane region" description="Helical" evidence="1">
    <location>
        <begin position="124"/>
        <end position="145"/>
    </location>
</feature>
<feature type="transmembrane region" description="Helical" evidence="1">
    <location>
        <begin position="54"/>
        <end position="74"/>
    </location>
</feature>
<dbReference type="OrthoDB" id="297496at2759"/>
<keyword evidence="3" id="KW-1185">Reference proteome</keyword>
<keyword evidence="1" id="KW-1133">Transmembrane helix</keyword>
<protein>
    <submittedName>
        <fullName evidence="2">Uncharacterized protein</fullName>
    </submittedName>
</protein>
<reference evidence="3" key="1">
    <citation type="journal article" date="2018" name="Nat. Microbiol.">
        <title>Leveraging single-cell genomics to expand the fungal tree of life.</title>
        <authorList>
            <person name="Ahrendt S.R."/>
            <person name="Quandt C.A."/>
            <person name="Ciobanu D."/>
            <person name="Clum A."/>
            <person name="Salamov A."/>
            <person name="Andreopoulos B."/>
            <person name="Cheng J.F."/>
            <person name="Woyke T."/>
            <person name="Pelin A."/>
            <person name="Henrissat B."/>
            <person name="Reynolds N.K."/>
            <person name="Benny G.L."/>
            <person name="Smith M.E."/>
            <person name="James T.Y."/>
            <person name="Grigoriev I.V."/>
        </authorList>
    </citation>
    <scope>NUCLEOTIDE SEQUENCE [LARGE SCALE GENOMIC DNA]</scope>
</reference>
<gene>
    <name evidence="2" type="ORF">BJ684DRAFT_21992</name>
</gene>